<dbReference type="EMBL" id="POUA01000042">
    <property type="protein sequence ID" value="PZG51511.1"/>
    <property type="molecule type" value="Genomic_DNA"/>
</dbReference>
<proteinExistence type="inferred from homology"/>
<keyword evidence="6 12" id="KW-0812">Transmembrane</keyword>
<feature type="transmembrane region" description="Helical" evidence="12">
    <location>
        <begin position="58"/>
        <end position="78"/>
    </location>
</feature>
<dbReference type="GO" id="GO:0046872">
    <property type="term" value="F:metal ion binding"/>
    <property type="evidence" value="ECO:0007669"/>
    <property type="project" value="UniProtKB-KW"/>
</dbReference>
<dbReference type="GO" id="GO:0020037">
    <property type="term" value="F:heme binding"/>
    <property type="evidence" value="ECO:0007669"/>
    <property type="project" value="TreeGrafter"/>
</dbReference>
<keyword evidence="11 12" id="KW-0472">Membrane</keyword>
<comment type="subcellular location">
    <subcellularLocation>
        <location evidence="1">Cell membrane</location>
        <topology evidence="1">Multi-pass membrane protein</topology>
    </subcellularLocation>
</comment>
<comment type="similarity">
    <text evidence="2">Belongs to the cytochrome ubiquinol oxidase subunit 1 family.</text>
</comment>
<keyword evidence="4" id="KW-1003">Cell membrane</keyword>
<dbReference type="PANTHER" id="PTHR30365:SF15">
    <property type="entry name" value="CYTOCHROME BD UBIQUINOL OXIDASE SUBUNIT 1"/>
    <property type="match status" value="1"/>
</dbReference>
<evidence type="ECO:0000313" key="13">
    <source>
        <dbReference type="EMBL" id="PZG51511.1"/>
    </source>
</evidence>
<dbReference type="GO" id="GO:0016682">
    <property type="term" value="F:oxidoreductase activity, acting on diphenols and related substances as donors, oxygen as acceptor"/>
    <property type="evidence" value="ECO:0007669"/>
    <property type="project" value="TreeGrafter"/>
</dbReference>
<dbReference type="Proteomes" id="UP000248544">
    <property type="component" value="Unassembled WGS sequence"/>
</dbReference>
<reference evidence="13 14" key="1">
    <citation type="submission" date="2018-01" db="EMBL/GenBank/DDBJ databases">
        <title>Draft genome sequence of Sphaerisporangium sp. 7K107.</title>
        <authorList>
            <person name="Sahin N."/>
            <person name="Saygin H."/>
            <person name="Ay H."/>
        </authorList>
    </citation>
    <scope>NUCLEOTIDE SEQUENCE [LARGE SCALE GENOMIC DNA]</scope>
    <source>
        <strain evidence="13 14">7K107</strain>
    </source>
</reference>
<organism evidence="13 14">
    <name type="scientific">Spongiactinospora gelatinilytica</name>
    <dbReference type="NCBI Taxonomy" id="2666298"/>
    <lineage>
        <taxon>Bacteria</taxon>
        <taxon>Bacillati</taxon>
        <taxon>Actinomycetota</taxon>
        <taxon>Actinomycetes</taxon>
        <taxon>Streptosporangiales</taxon>
        <taxon>Streptosporangiaceae</taxon>
        <taxon>Spongiactinospora</taxon>
    </lineage>
</organism>
<evidence type="ECO:0000256" key="10">
    <source>
        <dbReference type="ARBA" id="ARBA00023004"/>
    </source>
</evidence>
<keyword evidence="7" id="KW-0479">Metal-binding</keyword>
<evidence type="ECO:0000256" key="11">
    <source>
        <dbReference type="ARBA" id="ARBA00023136"/>
    </source>
</evidence>
<dbReference type="GO" id="GO:0005886">
    <property type="term" value="C:plasma membrane"/>
    <property type="evidence" value="ECO:0007669"/>
    <property type="project" value="UniProtKB-SubCell"/>
</dbReference>
<dbReference type="GO" id="GO:0009055">
    <property type="term" value="F:electron transfer activity"/>
    <property type="evidence" value="ECO:0007669"/>
    <property type="project" value="InterPro"/>
</dbReference>
<feature type="transmembrane region" description="Helical" evidence="12">
    <location>
        <begin position="341"/>
        <end position="363"/>
    </location>
</feature>
<dbReference type="AlphaFoldDB" id="A0A2W2GSX3"/>
<feature type="transmembrane region" description="Helical" evidence="12">
    <location>
        <begin position="220"/>
        <end position="241"/>
    </location>
</feature>
<dbReference type="RefSeq" id="WP_111166516.1">
    <property type="nucleotide sequence ID" value="NZ_POUA01000042.1"/>
</dbReference>
<feature type="transmembrane region" description="Helical" evidence="12">
    <location>
        <begin position="127"/>
        <end position="150"/>
    </location>
</feature>
<evidence type="ECO:0000256" key="2">
    <source>
        <dbReference type="ARBA" id="ARBA00009819"/>
    </source>
</evidence>
<evidence type="ECO:0000313" key="14">
    <source>
        <dbReference type="Proteomes" id="UP000248544"/>
    </source>
</evidence>
<dbReference type="GO" id="GO:0019646">
    <property type="term" value="P:aerobic electron transport chain"/>
    <property type="evidence" value="ECO:0007669"/>
    <property type="project" value="InterPro"/>
</dbReference>
<feature type="transmembrane region" description="Helical" evidence="12">
    <location>
        <begin position="261"/>
        <end position="283"/>
    </location>
</feature>
<dbReference type="PIRSF" id="PIRSF006446">
    <property type="entry name" value="Cyt_quinol_oxidase_1"/>
    <property type="match status" value="1"/>
</dbReference>
<evidence type="ECO:0000256" key="7">
    <source>
        <dbReference type="ARBA" id="ARBA00022723"/>
    </source>
</evidence>
<keyword evidence="5" id="KW-0349">Heme</keyword>
<feature type="transmembrane region" description="Helical" evidence="12">
    <location>
        <begin position="177"/>
        <end position="199"/>
    </location>
</feature>
<evidence type="ECO:0000256" key="12">
    <source>
        <dbReference type="SAM" id="Phobius"/>
    </source>
</evidence>
<name>A0A2W2GSX3_9ACTN</name>
<keyword evidence="14" id="KW-1185">Reference proteome</keyword>
<keyword evidence="3" id="KW-0813">Transport</keyword>
<dbReference type="PANTHER" id="PTHR30365">
    <property type="entry name" value="CYTOCHROME D UBIQUINOL OXIDASE"/>
    <property type="match status" value="1"/>
</dbReference>
<keyword evidence="9 12" id="KW-1133">Transmembrane helix</keyword>
<protein>
    <submittedName>
        <fullName evidence="13">Cytochrome ubiquinol oxidase subunit I</fullName>
    </submittedName>
</protein>
<keyword evidence="10" id="KW-0408">Iron</keyword>
<evidence type="ECO:0000256" key="9">
    <source>
        <dbReference type="ARBA" id="ARBA00022989"/>
    </source>
</evidence>
<gene>
    <name evidence="13" type="ORF">C1I98_08420</name>
</gene>
<evidence type="ECO:0000256" key="6">
    <source>
        <dbReference type="ARBA" id="ARBA00022692"/>
    </source>
</evidence>
<keyword evidence="8" id="KW-0249">Electron transport</keyword>
<accession>A0A2W2GSX3</accession>
<feature type="transmembrane region" description="Helical" evidence="12">
    <location>
        <begin position="90"/>
        <end position="115"/>
    </location>
</feature>
<evidence type="ECO:0000256" key="8">
    <source>
        <dbReference type="ARBA" id="ARBA00022982"/>
    </source>
</evidence>
<feature type="transmembrane region" description="Helical" evidence="12">
    <location>
        <begin position="16"/>
        <end position="37"/>
    </location>
</feature>
<feature type="transmembrane region" description="Helical" evidence="12">
    <location>
        <begin position="295"/>
        <end position="313"/>
    </location>
</feature>
<comment type="caution">
    <text evidence="13">The sequence shown here is derived from an EMBL/GenBank/DDBJ whole genome shotgun (WGS) entry which is preliminary data.</text>
</comment>
<evidence type="ECO:0000256" key="5">
    <source>
        <dbReference type="ARBA" id="ARBA00022617"/>
    </source>
</evidence>
<dbReference type="Pfam" id="PF01654">
    <property type="entry name" value="Cyt_bd_oxida_I"/>
    <property type="match status" value="2"/>
</dbReference>
<sequence length="395" mass="42756">MDVLDLARTQFAVTGSLHFLFVVLTLGLAPLVAIMQTRHALSGKPVFERMTRFWGQTYVINYALGVFTGLVMEFQFGLSWSGLSHYAGDVFGAPLAIETLVAFFLESTFLALWIFGWHRLPRWLHLACIWLVTLTAYASAFWIMVANAFLQNPAGSQVRGDRLALTDPGALLSNPSFVYAFPHVIGAGLLAGGLVVAGASAFQLSRRHPEAEFFTRSMRLGTVVASIGVFLAVGFGFAQFGPIGGLQPGKFDSDPLSGLSLGLMIMLGELLMLLFMFLLLPLIWWLPKWRWTHPVVILATPVPFVAAILGWLAREVGRQPWMINGRLTVADAMSPGLTPGMVGASFAAFAGLLGLLAVVDYVLIARTVLRGPAATFLGAPEESHASDCPSPALTY</sequence>
<evidence type="ECO:0000256" key="1">
    <source>
        <dbReference type="ARBA" id="ARBA00004651"/>
    </source>
</evidence>
<dbReference type="InterPro" id="IPR002585">
    <property type="entry name" value="Cyt-d_ubiquinol_oxidase_su_1"/>
</dbReference>
<dbReference type="GO" id="GO:0070069">
    <property type="term" value="C:cytochrome complex"/>
    <property type="evidence" value="ECO:0007669"/>
    <property type="project" value="InterPro"/>
</dbReference>
<evidence type="ECO:0000256" key="4">
    <source>
        <dbReference type="ARBA" id="ARBA00022475"/>
    </source>
</evidence>
<evidence type="ECO:0000256" key="3">
    <source>
        <dbReference type="ARBA" id="ARBA00022448"/>
    </source>
</evidence>